<dbReference type="PANTHER" id="PTHR43133:SF25">
    <property type="entry name" value="RNA POLYMERASE SIGMA FACTOR RFAY-RELATED"/>
    <property type="match status" value="1"/>
</dbReference>
<evidence type="ECO:0000259" key="6">
    <source>
        <dbReference type="Pfam" id="PF08281"/>
    </source>
</evidence>
<dbReference type="InterPro" id="IPR013324">
    <property type="entry name" value="RNA_pol_sigma_r3/r4-like"/>
</dbReference>
<sequence length="167" mass="18806">MDDPEARFTALYDRHYRSVLGYALLRAERQAAEDVAGETFLIAWRRLDGVPEQPLPWLLGVARNLLRKHHERGRRWTTSAERLAALLPEGDVADEVSDRRMALEALSTLPEHEVEAVILASWYGLGPAEAAKVAGCSARAFSVRLHRARRRLAGALDLTRTTLQEQR</sequence>
<dbReference type="AlphaFoldDB" id="A0A841D335"/>
<gene>
    <name evidence="7" type="ORF">FHS22_001836</name>
</gene>
<dbReference type="PANTHER" id="PTHR43133">
    <property type="entry name" value="RNA POLYMERASE ECF-TYPE SIGMA FACTO"/>
    <property type="match status" value="1"/>
</dbReference>
<dbReference type="Proteomes" id="UP000562352">
    <property type="component" value="Unassembled WGS sequence"/>
</dbReference>
<feature type="domain" description="RNA polymerase sigma-70 region 2" evidence="5">
    <location>
        <begin position="11"/>
        <end position="75"/>
    </location>
</feature>
<dbReference type="GO" id="GO:0003677">
    <property type="term" value="F:DNA binding"/>
    <property type="evidence" value="ECO:0007669"/>
    <property type="project" value="InterPro"/>
</dbReference>
<dbReference type="SUPFAM" id="SSF88946">
    <property type="entry name" value="Sigma2 domain of RNA polymerase sigma factors"/>
    <property type="match status" value="1"/>
</dbReference>
<dbReference type="SUPFAM" id="SSF88659">
    <property type="entry name" value="Sigma3 and sigma4 domains of RNA polymerase sigma factors"/>
    <property type="match status" value="1"/>
</dbReference>
<dbReference type="RefSeq" id="WP_184940093.1">
    <property type="nucleotide sequence ID" value="NZ_BAAAWZ010000001.1"/>
</dbReference>
<keyword evidence="8" id="KW-1185">Reference proteome</keyword>
<dbReference type="Gene3D" id="1.10.10.10">
    <property type="entry name" value="Winged helix-like DNA-binding domain superfamily/Winged helix DNA-binding domain"/>
    <property type="match status" value="1"/>
</dbReference>
<dbReference type="InterPro" id="IPR013325">
    <property type="entry name" value="RNA_pol_sigma_r2"/>
</dbReference>
<keyword evidence="2" id="KW-0805">Transcription regulation</keyword>
<dbReference type="GO" id="GO:0016987">
    <property type="term" value="F:sigma factor activity"/>
    <property type="evidence" value="ECO:0007669"/>
    <property type="project" value="UniProtKB-KW"/>
</dbReference>
<comment type="similarity">
    <text evidence="1">Belongs to the sigma-70 factor family. ECF subfamily.</text>
</comment>
<accession>A0A841D335</accession>
<evidence type="ECO:0000256" key="3">
    <source>
        <dbReference type="ARBA" id="ARBA00023082"/>
    </source>
</evidence>
<dbReference type="GO" id="GO:0006352">
    <property type="term" value="P:DNA-templated transcription initiation"/>
    <property type="evidence" value="ECO:0007669"/>
    <property type="project" value="InterPro"/>
</dbReference>
<feature type="domain" description="RNA polymerase sigma factor 70 region 4 type 2" evidence="6">
    <location>
        <begin position="100"/>
        <end position="152"/>
    </location>
</feature>
<dbReference type="Pfam" id="PF04542">
    <property type="entry name" value="Sigma70_r2"/>
    <property type="match status" value="1"/>
</dbReference>
<evidence type="ECO:0000256" key="1">
    <source>
        <dbReference type="ARBA" id="ARBA00010641"/>
    </source>
</evidence>
<dbReference type="InterPro" id="IPR036388">
    <property type="entry name" value="WH-like_DNA-bd_sf"/>
</dbReference>
<name>A0A841D335_PLAVE</name>
<keyword evidence="3" id="KW-0731">Sigma factor</keyword>
<proteinExistence type="inferred from homology"/>
<dbReference type="InterPro" id="IPR039425">
    <property type="entry name" value="RNA_pol_sigma-70-like"/>
</dbReference>
<dbReference type="Pfam" id="PF08281">
    <property type="entry name" value="Sigma70_r4_2"/>
    <property type="match status" value="1"/>
</dbReference>
<evidence type="ECO:0000256" key="2">
    <source>
        <dbReference type="ARBA" id="ARBA00023015"/>
    </source>
</evidence>
<dbReference type="EMBL" id="JACHJJ010000004">
    <property type="protein sequence ID" value="MBB5962575.1"/>
    <property type="molecule type" value="Genomic_DNA"/>
</dbReference>
<dbReference type="Gene3D" id="1.10.1740.10">
    <property type="match status" value="1"/>
</dbReference>
<dbReference type="InterPro" id="IPR007627">
    <property type="entry name" value="RNA_pol_sigma70_r2"/>
</dbReference>
<evidence type="ECO:0000313" key="7">
    <source>
        <dbReference type="EMBL" id="MBB5962575.1"/>
    </source>
</evidence>
<keyword evidence="4" id="KW-0804">Transcription</keyword>
<comment type="caution">
    <text evidence="7">The sequence shown here is derived from an EMBL/GenBank/DDBJ whole genome shotgun (WGS) entry which is preliminary data.</text>
</comment>
<dbReference type="NCBIfam" id="TIGR02937">
    <property type="entry name" value="sigma70-ECF"/>
    <property type="match status" value="1"/>
</dbReference>
<reference evidence="7 8" key="1">
    <citation type="submission" date="2020-08" db="EMBL/GenBank/DDBJ databases">
        <title>Genomic Encyclopedia of Type Strains, Phase III (KMG-III): the genomes of soil and plant-associated and newly described type strains.</title>
        <authorList>
            <person name="Whitman W."/>
        </authorList>
    </citation>
    <scope>NUCLEOTIDE SEQUENCE [LARGE SCALE GENOMIC DNA]</scope>
    <source>
        <strain evidence="7 8">CECT 3303</strain>
    </source>
</reference>
<evidence type="ECO:0000256" key="4">
    <source>
        <dbReference type="ARBA" id="ARBA00023163"/>
    </source>
</evidence>
<organism evidence="7 8">
    <name type="scientific">Planomonospora venezuelensis</name>
    <dbReference type="NCBI Taxonomy" id="1999"/>
    <lineage>
        <taxon>Bacteria</taxon>
        <taxon>Bacillati</taxon>
        <taxon>Actinomycetota</taxon>
        <taxon>Actinomycetes</taxon>
        <taxon>Streptosporangiales</taxon>
        <taxon>Streptosporangiaceae</taxon>
        <taxon>Planomonospora</taxon>
    </lineage>
</organism>
<dbReference type="InterPro" id="IPR013249">
    <property type="entry name" value="RNA_pol_sigma70_r4_t2"/>
</dbReference>
<dbReference type="InterPro" id="IPR014284">
    <property type="entry name" value="RNA_pol_sigma-70_dom"/>
</dbReference>
<evidence type="ECO:0000259" key="5">
    <source>
        <dbReference type="Pfam" id="PF04542"/>
    </source>
</evidence>
<evidence type="ECO:0000313" key="8">
    <source>
        <dbReference type="Proteomes" id="UP000562352"/>
    </source>
</evidence>
<protein>
    <submittedName>
        <fullName evidence="7">RNA polymerase sigma-70 factor (ECF subfamily)</fullName>
    </submittedName>
</protein>